<evidence type="ECO:0000313" key="3">
    <source>
        <dbReference type="Proteomes" id="UP001321741"/>
    </source>
</evidence>
<feature type="transmembrane region" description="Helical" evidence="1">
    <location>
        <begin position="6"/>
        <end position="29"/>
    </location>
</feature>
<evidence type="ECO:0000313" key="2">
    <source>
        <dbReference type="EMBL" id="BDR60572.1"/>
    </source>
</evidence>
<proteinExistence type="predicted"/>
<accession>A0ABN6SNT9</accession>
<organism evidence="2 3">
    <name type="scientific">Lactobacillus xylocopicola</name>
    <dbReference type="NCBI Taxonomy" id="2976676"/>
    <lineage>
        <taxon>Bacteria</taxon>
        <taxon>Bacillati</taxon>
        <taxon>Bacillota</taxon>
        <taxon>Bacilli</taxon>
        <taxon>Lactobacillales</taxon>
        <taxon>Lactobacillaceae</taxon>
        <taxon>Lactobacillus</taxon>
    </lineage>
</organism>
<name>A0ABN6SNT9_9LACO</name>
<gene>
    <name evidence="2" type="ORF">KIM322_08330</name>
</gene>
<keyword evidence="1" id="KW-1133">Transmembrane helix</keyword>
<protein>
    <submittedName>
        <fullName evidence="2">Uncharacterized protein</fullName>
    </submittedName>
</protein>
<dbReference type="EMBL" id="AP026803">
    <property type="protein sequence ID" value="BDR60572.1"/>
    <property type="molecule type" value="Genomic_DNA"/>
</dbReference>
<keyword evidence="1" id="KW-0812">Transmembrane</keyword>
<reference evidence="2 3" key="1">
    <citation type="journal article" date="2023" name="Microbiol. Spectr.">
        <title>Symbiosis of Carpenter Bees with Uncharacterized Lactic Acid Bacteria Showing NAD Auxotrophy.</title>
        <authorList>
            <person name="Kawasaki S."/>
            <person name="Ozawa K."/>
            <person name="Mori T."/>
            <person name="Yamamoto A."/>
            <person name="Ito M."/>
            <person name="Ohkuma M."/>
            <person name="Sakamoto M."/>
            <person name="Matsutani M."/>
        </authorList>
    </citation>
    <scope>NUCLEOTIDE SEQUENCE [LARGE SCALE GENOMIC DNA]</scope>
    <source>
        <strain evidence="2 3">Kim32-2</strain>
    </source>
</reference>
<keyword evidence="1" id="KW-0472">Membrane</keyword>
<dbReference type="RefSeq" id="WP_317636831.1">
    <property type="nucleotide sequence ID" value="NZ_AP026803.1"/>
</dbReference>
<evidence type="ECO:0000256" key="1">
    <source>
        <dbReference type="SAM" id="Phobius"/>
    </source>
</evidence>
<keyword evidence="3" id="KW-1185">Reference proteome</keyword>
<dbReference type="Proteomes" id="UP001321741">
    <property type="component" value="Chromosome"/>
</dbReference>
<sequence>MELFVGFLVICAIVAFCVWLSCLILYYGWNKAFVPFTNSVFHTNIRTITGDESFKLFIIALIIGLII</sequence>